<keyword evidence="3" id="KW-1185">Reference proteome</keyword>
<organism evidence="2 3">
    <name type="scientific">Amylocarpus encephaloides</name>
    <dbReference type="NCBI Taxonomy" id="45428"/>
    <lineage>
        <taxon>Eukaryota</taxon>
        <taxon>Fungi</taxon>
        <taxon>Dikarya</taxon>
        <taxon>Ascomycota</taxon>
        <taxon>Pezizomycotina</taxon>
        <taxon>Leotiomycetes</taxon>
        <taxon>Helotiales</taxon>
        <taxon>Helotiales incertae sedis</taxon>
        <taxon>Amylocarpus</taxon>
    </lineage>
</organism>
<name>A0A9P8C5H3_9HELO</name>
<reference evidence="2" key="1">
    <citation type="journal article" date="2021" name="IMA Fungus">
        <title>Genomic characterization of three marine fungi, including Emericellopsis atlantica sp. nov. with signatures of a generalist lifestyle and marine biomass degradation.</title>
        <authorList>
            <person name="Hagestad O.C."/>
            <person name="Hou L."/>
            <person name="Andersen J.H."/>
            <person name="Hansen E.H."/>
            <person name="Altermark B."/>
            <person name="Li C."/>
            <person name="Kuhnert E."/>
            <person name="Cox R.J."/>
            <person name="Crous P.W."/>
            <person name="Spatafora J.W."/>
            <person name="Lail K."/>
            <person name="Amirebrahimi M."/>
            <person name="Lipzen A."/>
            <person name="Pangilinan J."/>
            <person name="Andreopoulos W."/>
            <person name="Hayes R.D."/>
            <person name="Ng V."/>
            <person name="Grigoriev I.V."/>
            <person name="Jackson S.A."/>
            <person name="Sutton T.D.S."/>
            <person name="Dobson A.D.W."/>
            <person name="Rama T."/>
        </authorList>
    </citation>
    <scope>NUCLEOTIDE SEQUENCE</scope>
    <source>
        <strain evidence="2">TRa018bII</strain>
    </source>
</reference>
<feature type="region of interest" description="Disordered" evidence="1">
    <location>
        <begin position="1"/>
        <end position="72"/>
    </location>
</feature>
<evidence type="ECO:0000313" key="2">
    <source>
        <dbReference type="EMBL" id="KAG9234225.1"/>
    </source>
</evidence>
<sequence length="405" mass="45223">MDPKTPRPPWSARRTVFGLPGSDHESEIPKETPSSTQQRQPLSTKQSMATVADEADDESGTPTTTKTKPAARDLGVHMRALEKDIDRVPAKPRQHNSRKLLFKFRRQVNTPPGSSIWTLRDGEYFEYSYKHTVNWDDQESLNRLNNWRSHVIQRYCGDAICKKRVAWLMSEKKAVLTILDDHLKTHDKPMWNRIANRFNLEAAGTIQPAGSQKVGRDAQGNAQVRPATTLINRNAPWRPARTLEAAAYRWPEYKTMMEAHRNKRKTFRPSGEMSTNTSAVSDDDSELSDPGIKLDAKVLKASKVDMNKASREKIRAKTRSSAAADGYSGPAKLTSATDGSGPNQRHSRGWGNAIAREDPNESGLTTSSEETDEDIAARIGNMTSTTSLPAESNGEDPTQKKQKRC</sequence>
<proteinExistence type="predicted"/>
<feature type="compositionally biased region" description="Polar residues" evidence="1">
    <location>
        <begin position="32"/>
        <end position="49"/>
    </location>
</feature>
<accession>A0A9P8C5H3</accession>
<protein>
    <submittedName>
        <fullName evidence="2">Uncharacterized protein</fullName>
    </submittedName>
</protein>
<feature type="compositionally biased region" description="Polar residues" evidence="1">
    <location>
        <begin position="334"/>
        <end position="344"/>
    </location>
</feature>
<dbReference type="Proteomes" id="UP000824998">
    <property type="component" value="Unassembled WGS sequence"/>
</dbReference>
<feature type="compositionally biased region" description="Polar residues" evidence="1">
    <location>
        <begin position="381"/>
        <end position="390"/>
    </location>
</feature>
<feature type="region of interest" description="Disordered" evidence="1">
    <location>
        <begin position="263"/>
        <end position="290"/>
    </location>
</feature>
<dbReference type="EMBL" id="MU251470">
    <property type="protein sequence ID" value="KAG9234225.1"/>
    <property type="molecule type" value="Genomic_DNA"/>
</dbReference>
<feature type="region of interest" description="Disordered" evidence="1">
    <location>
        <begin position="309"/>
        <end position="405"/>
    </location>
</feature>
<evidence type="ECO:0000256" key="1">
    <source>
        <dbReference type="SAM" id="MobiDB-lite"/>
    </source>
</evidence>
<gene>
    <name evidence="2" type="ORF">BJ875DRAFT_543095</name>
</gene>
<dbReference type="AlphaFoldDB" id="A0A9P8C5H3"/>
<comment type="caution">
    <text evidence="2">The sequence shown here is derived from an EMBL/GenBank/DDBJ whole genome shotgun (WGS) entry which is preliminary data.</text>
</comment>
<evidence type="ECO:0000313" key="3">
    <source>
        <dbReference type="Proteomes" id="UP000824998"/>
    </source>
</evidence>
<dbReference type="OrthoDB" id="3552116at2759"/>